<sequence length="523" mass="59812">MELKGSAKSNRIRSSLKSKKLIAPKVEVITENVFVPITRTIFTKKRGDAMQCNFSVPKVDFVKLYQCNNGATMPLLKKPYSLLVKSCTDPIPYPNQTNIVSKHKEVETSEKRLRSINKSYSFVNIKKVNFSQQPEIKKQQILIFPSSISDLPLTSFKSYSPAMDENAIKTSKRKKMDKINEKTRIGGINRISSNLPKTNGNDKKLKLHESENVIRRSQNDTTRTKYLSSSSKEKIHLMENNINNSIMSRNTSNVSITLSSTNPTATTKREDVKKQCIFDPYCESVLENIDVAIRGTISNNIIDCGKELKYPITHIESEAFNQLQCSMFDVSTSDNFLKMNGSDTIETMHSKMLATRNFRHHSRENIGHSILSFLRNNRSQYQDSTNSHYGRMCKIKYSWQVIGTSSQTSQTLLDNLVKESNLLDDESVYKCSVKYSWQIIGIATQTSQRDFTVSECRSAISFLSARTNTICHPIKEMICDSPPTATVWRKGKRFIILNNQYTQTFTHKECQTVFTELYKKYQN</sequence>
<proteinExistence type="predicted"/>
<organism evidence="1 2">
    <name type="scientific">Bombus vosnesenskii</name>
    <dbReference type="NCBI Taxonomy" id="207650"/>
    <lineage>
        <taxon>Eukaryota</taxon>
        <taxon>Metazoa</taxon>
        <taxon>Ecdysozoa</taxon>
        <taxon>Arthropoda</taxon>
        <taxon>Hexapoda</taxon>
        <taxon>Insecta</taxon>
        <taxon>Pterygota</taxon>
        <taxon>Neoptera</taxon>
        <taxon>Endopterygota</taxon>
        <taxon>Hymenoptera</taxon>
        <taxon>Apocrita</taxon>
        <taxon>Aculeata</taxon>
        <taxon>Apoidea</taxon>
        <taxon>Anthophila</taxon>
        <taxon>Apidae</taxon>
        <taxon>Bombus</taxon>
        <taxon>Pyrobombus</taxon>
    </lineage>
</organism>
<name>A0A6J3K3K1_9HYME</name>
<keyword evidence="1" id="KW-1185">Reference proteome</keyword>
<dbReference type="AlphaFoldDB" id="A0A6J3K3K1"/>
<dbReference type="KEGG" id="bvk:117232423"/>
<reference evidence="2" key="1">
    <citation type="submission" date="2025-08" db="UniProtKB">
        <authorList>
            <consortium name="RefSeq"/>
        </authorList>
    </citation>
    <scope>IDENTIFICATION</scope>
    <source>
        <tissue evidence="2">Muscle</tissue>
    </source>
</reference>
<evidence type="ECO:0000313" key="1">
    <source>
        <dbReference type="Proteomes" id="UP000504631"/>
    </source>
</evidence>
<evidence type="ECO:0000313" key="2">
    <source>
        <dbReference type="RefSeq" id="XP_033347668.1"/>
    </source>
</evidence>
<dbReference type="Proteomes" id="UP000504631">
    <property type="component" value="Unplaced"/>
</dbReference>
<protein>
    <submittedName>
        <fullName evidence="2">Uncharacterized protein LOC117232423</fullName>
    </submittedName>
</protein>
<gene>
    <name evidence="2" type="primary">LOC117232423</name>
</gene>
<dbReference type="GeneID" id="117232423"/>
<dbReference type="RefSeq" id="XP_033347668.1">
    <property type="nucleotide sequence ID" value="XM_033491777.1"/>
</dbReference>
<accession>A0A6J3K3K1</accession>